<gene>
    <name evidence="2" type="ORF">Nepgr_022557</name>
</gene>
<reference evidence="2" key="1">
    <citation type="submission" date="2023-05" db="EMBL/GenBank/DDBJ databases">
        <title>Nepenthes gracilis genome sequencing.</title>
        <authorList>
            <person name="Fukushima K."/>
        </authorList>
    </citation>
    <scope>NUCLEOTIDE SEQUENCE</scope>
    <source>
        <strain evidence="2">SING2019-196</strain>
    </source>
</reference>
<dbReference type="EMBL" id="BSYO01000022">
    <property type="protein sequence ID" value="GMH20716.1"/>
    <property type="molecule type" value="Genomic_DNA"/>
</dbReference>
<evidence type="ECO:0000313" key="2">
    <source>
        <dbReference type="EMBL" id="GMH20716.1"/>
    </source>
</evidence>
<evidence type="ECO:0000313" key="3">
    <source>
        <dbReference type="Proteomes" id="UP001279734"/>
    </source>
</evidence>
<proteinExistence type="predicted"/>
<keyword evidence="1" id="KW-0732">Signal</keyword>
<feature type="chain" id="PRO_5042106764" evidence="1">
    <location>
        <begin position="16"/>
        <end position="67"/>
    </location>
</feature>
<dbReference type="Proteomes" id="UP001279734">
    <property type="component" value="Unassembled WGS sequence"/>
</dbReference>
<name>A0AAD3XYJ1_NEPGR</name>
<protein>
    <submittedName>
        <fullName evidence="2">Uncharacterized protein</fullName>
    </submittedName>
</protein>
<feature type="signal peptide" evidence="1">
    <location>
        <begin position="1"/>
        <end position="15"/>
    </location>
</feature>
<accession>A0AAD3XYJ1</accession>
<comment type="caution">
    <text evidence="2">The sequence shown here is derived from an EMBL/GenBank/DDBJ whole genome shotgun (WGS) entry which is preliminary data.</text>
</comment>
<keyword evidence="3" id="KW-1185">Reference proteome</keyword>
<sequence>MPVAYLLIILSCEVAEVPICLKIEAKSFWTFELVVHLEAEIQTHGAPGIELFDYDGDWWVASAADEL</sequence>
<dbReference type="AlphaFoldDB" id="A0AAD3XYJ1"/>
<organism evidence="2 3">
    <name type="scientific">Nepenthes gracilis</name>
    <name type="common">Slender pitcher plant</name>
    <dbReference type="NCBI Taxonomy" id="150966"/>
    <lineage>
        <taxon>Eukaryota</taxon>
        <taxon>Viridiplantae</taxon>
        <taxon>Streptophyta</taxon>
        <taxon>Embryophyta</taxon>
        <taxon>Tracheophyta</taxon>
        <taxon>Spermatophyta</taxon>
        <taxon>Magnoliopsida</taxon>
        <taxon>eudicotyledons</taxon>
        <taxon>Gunneridae</taxon>
        <taxon>Pentapetalae</taxon>
        <taxon>Caryophyllales</taxon>
        <taxon>Nepenthaceae</taxon>
        <taxon>Nepenthes</taxon>
    </lineage>
</organism>
<evidence type="ECO:0000256" key="1">
    <source>
        <dbReference type="SAM" id="SignalP"/>
    </source>
</evidence>